<dbReference type="GO" id="GO:0009254">
    <property type="term" value="P:peptidoglycan turnover"/>
    <property type="evidence" value="ECO:0007669"/>
    <property type="project" value="UniProtKB-UniRule"/>
</dbReference>
<dbReference type="EC" id="2.7.1.170" evidence="2"/>
<comment type="caution">
    <text evidence="3">The sequence shown here is derived from an EMBL/GenBank/DDBJ whole genome shotgun (WGS) entry which is preliminary data.</text>
</comment>
<dbReference type="GO" id="GO:0016773">
    <property type="term" value="F:phosphotransferase activity, alcohol group as acceptor"/>
    <property type="evidence" value="ECO:0007669"/>
    <property type="project" value="UniProtKB-UniRule"/>
</dbReference>
<keyword evidence="4" id="KW-1185">Reference proteome</keyword>
<evidence type="ECO:0000256" key="2">
    <source>
        <dbReference type="HAMAP-Rule" id="MF_01270"/>
    </source>
</evidence>
<protein>
    <recommendedName>
        <fullName evidence="2">Anhydro-N-acetylmuramic acid kinase</fullName>
        <ecNumber evidence="2">2.7.1.170</ecNumber>
    </recommendedName>
    <alternativeName>
        <fullName evidence="2">AnhMurNAc kinase</fullName>
    </alternativeName>
</protein>
<dbReference type="OrthoDB" id="9763949at2"/>
<keyword evidence="2 3" id="KW-0418">Kinase</keyword>
<dbReference type="GO" id="GO:0016301">
    <property type="term" value="F:kinase activity"/>
    <property type="evidence" value="ECO:0007669"/>
    <property type="project" value="UniProtKB-KW"/>
</dbReference>
<comment type="function">
    <text evidence="2">Catalyzes the specific phosphorylation of 1,6-anhydro-N-acetylmuramic acid (anhMurNAc) with the simultaneous cleavage of the 1,6-anhydro ring, generating MurNAc-6-P. Is required for the utilization of anhMurNAc either imported from the medium or derived from its own cell wall murein, and thus plays a role in cell wall recycling.</text>
</comment>
<dbReference type="GO" id="GO:0097175">
    <property type="term" value="P:1,6-anhydro-N-acetyl-beta-muramic acid catabolic process"/>
    <property type="evidence" value="ECO:0007669"/>
    <property type="project" value="UniProtKB-UniRule"/>
</dbReference>
<dbReference type="STRING" id="1549748.WH95_03145"/>
<comment type="similarity">
    <text evidence="2">Belongs to the anhydro-N-acetylmuramic acid kinase family.</text>
</comment>
<dbReference type="GO" id="GO:0006040">
    <property type="term" value="P:amino sugar metabolic process"/>
    <property type="evidence" value="ECO:0007669"/>
    <property type="project" value="InterPro"/>
</dbReference>
<comment type="catalytic activity">
    <reaction evidence="2">
        <text>1,6-anhydro-N-acetyl-beta-muramate + ATP + H2O = N-acetyl-D-muramate 6-phosphate + ADP + H(+)</text>
        <dbReference type="Rhea" id="RHEA:24952"/>
        <dbReference type="ChEBI" id="CHEBI:15377"/>
        <dbReference type="ChEBI" id="CHEBI:15378"/>
        <dbReference type="ChEBI" id="CHEBI:30616"/>
        <dbReference type="ChEBI" id="CHEBI:58690"/>
        <dbReference type="ChEBI" id="CHEBI:58722"/>
        <dbReference type="ChEBI" id="CHEBI:456216"/>
        <dbReference type="EC" id="2.7.1.170"/>
    </reaction>
</comment>
<dbReference type="PANTHER" id="PTHR30605:SF0">
    <property type="entry name" value="ANHYDRO-N-ACETYLMURAMIC ACID KINASE"/>
    <property type="match status" value="1"/>
</dbReference>
<dbReference type="InterPro" id="IPR043129">
    <property type="entry name" value="ATPase_NBD"/>
</dbReference>
<proteinExistence type="inferred from homology"/>
<keyword evidence="1 2" id="KW-0119">Carbohydrate metabolism</keyword>
<dbReference type="HAMAP" id="MF_01270">
    <property type="entry name" value="AnhMurNAc_kinase"/>
    <property type="match status" value="1"/>
</dbReference>
<dbReference type="SUPFAM" id="SSF53067">
    <property type="entry name" value="Actin-like ATPase domain"/>
    <property type="match status" value="1"/>
</dbReference>
<dbReference type="EMBL" id="LANI01000002">
    <property type="protein sequence ID" value="KKJ78312.1"/>
    <property type="molecule type" value="Genomic_DNA"/>
</dbReference>
<comment type="pathway">
    <text evidence="2">Amino-sugar metabolism; 1,6-anhydro-N-acetylmuramate degradation.</text>
</comment>
<dbReference type="RefSeq" id="WP_046502764.1">
    <property type="nucleotide sequence ID" value="NZ_LANI01000002.1"/>
</dbReference>
<name>A0A0M2R8Z8_9PROT</name>
<dbReference type="InterPro" id="IPR005338">
    <property type="entry name" value="Anhydro_N_Ac-Mur_kinase"/>
</dbReference>
<dbReference type="Pfam" id="PF03702">
    <property type="entry name" value="AnmK"/>
    <property type="match status" value="1"/>
</dbReference>
<gene>
    <name evidence="2" type="primary">anmK</name>
    <name evidence="3" type="ORF">WH95_03145</name>
</gene>
<keyword evidence="2" id="KW-0067">ATP-binding</keyword>
<dbReference type="Proteomes" id="UP000034491">
    <property type="component" value="Unassembled WGS sequence"/>
</dbReference>
<dbReference type="UniPathway" id="UPA00343"/>
<comment type="pathway">
    <text evidence="2">Cell wall biogenesis; peptidoglycan recycling.</text>
</comment>
<dbReference type="Gene3D" id="3.30.420.40">
    <property type="match status" value="2"/>
</dbReference>
<evidence type="ECO:0000313" key="4">
    <source>
        <dbReference type="Proteomes" id="UP000034491"/>
    </source>
</evidence>
<dbReference type="UniPathway" id="UPA00544"/>
<evidence type="ECO:0000256" key="1">
    <source>
        <dbReference type="ARBA" id="ARBA00023277"/>
    </source>
</evidence>
<keyword evidence="2" id="KW-0808">Transferase</keyword>
<sequence>MSVGKWLLGLMSGTSMDGIDAALIKSDGYRVTETGMTLSYNYSPEQRSLLQSVMGEGKDVRVAEEQMTRWHHDAVTALLNKANLTSEDVELIGFHGQTTFHDPSRRITVQIGNGDLLAKLSGIPVVNDFRKADVAAGGEGAPFAPLYHQALAQDLEKPLVVLNIGGVSNITYLDPDGTVLACDTGPGNGLIDDWVEKHFGQAMDEGGKIAAKGTVNTAALDVMLDKPFFDQAPPKSLDRYDFNLDAVQNLNPEDGAATLTAFTAAVNAKIVGFLPKRPERWVVTGGGRHNPVLMEALRSALGVAVDPVERVGWDGDALEAQAFAFLAKRSQLELPLSLPTTTKVPEPCLGGVLHAA</sequence>
<evidence type="ECO:0000313" key="3">
    <source>
        <dbReference type="EMBL" id="KKJ78312.1"/>
    </source>
</evidence>
<accession>A0A0M2R8Z8</accession>
<dbReference type="PANTHER" id="PTHR30605">
    <property type="entry name" value="ANHYDRO-N-ACETYLMURAMIC ACID KINASE"/>
    <property type="match status" value="1"/>
</dbReference>
<reference evidence="3 4" key="1">
    <citation type="submission" date="2015-03" db="EMBL/GenBank/DDBJ databases">
        <title>Genome sequence of Kiloniella sp. P1-1, isolated from the gut microflora of Pacific white shrimp, Penaeus vannamei.</title>
        <authorList>
            <person name="Shao Z."/>
            <person name="Wang L."/>
            <person name="Li X."/>
        </authorList>
    </citation>
    <scope>NUCLEOTIDE SEQUENCE [LARGE SCALE GENOMIC DNA]</scope>
    <source>
        <strain evidence="3 4">P1-1</strain>
    </source>
</reference>
<dbReference type="GO" id="GO:0005524">
    <property type="term" value="F:ATP binding"/>
    <property type="evidence" value="ECO:0007669"/>
    <property type="project" value="UniProtKB-UniRule"/>
</dbReference>
<organism evidence="3 4">
    <name type="scientific">Kiloniella litopenaei</name>
    <dbReference type="NCBI Taxonomy" id="1549748"/>
    <lineage>
        <taxon>Bacteria</taxon>
        <taxon>Pseudomonadati</taxon>
        <taxon>Pseudomonadota</taxon>
        <taxon>Alphaproteobacteria</taxon>
        <taxon>Rhodospirillales</taxon>
        <taxon>Kiloniellaceae</taxon>
        <taxon>Kiloniella</taxon>
    </lineage>
</organism>
<feature type="binding site" evidence="2">
    <location>
        <begin position="13"/>
        <end position="20"/>
    </location>
    <ligand>
        <name>ATP</name>
        <dbReference type="ChEBI" id="CHEBI:30616"/>
    </ligand>
</feature>
<dbReference type="NCBIfam" id="NF007141">
    <property type="entry name" value="PRK09585.1-5"/>
    <property type="match status" value="1"/>
</dbReference>
<dbReference type="PATRIC" id="fig|1549748.8.peg.1227"/>
<dbReference type="AlphaFoldDB" id="A0A0M2R8Z8"/>
<keyword evidence="2" id="KW-0547">Nucleotide-binding</keyword>